<reference evidence="2" key="1">
    <citation type="journal article" date="2012" name="Science">
        <title>The Paleozoic origin of enzymatic lignin decomposition reconstructed from 31 fungal genomes.</title>
        <authorList>
            <person name="Floudas D."/>
            <person name="Binder M."/>
            <person name="Riley R."/>
            <person name="Barry K."/>
            <person name="Blanchette R.A."/>
            <person name="Henrissat B."/>
            <person name="Martinez A.T."/>
            <person name="Otillar R."/>
            <person name="Spatafora J.W."/>
            <person name="Yadav J.S."/>
            <person name="Aerts A."/>
            <person name="Benoit I."/>
            <person name="Boyd A."/>
            <person name="Carlson A."/>
            <person name="Copeland A."/>
            <person name="Coutinho P.M."/>
            <person name="de Vries R.P."/>
            <person name="Ferreira P."/>
            <person name="Findley K."/>
            <person name="Foster B."/>
            <person name="Gaskell J."/>
            <person name="Glotzer D."/>
            <person name="Gorecki P."/>
            <person name="Heitman J."/>
            <person name="Hesse C."/>
            <person name="Hori C."/>
            <person name="Igarashi K."/>
            <person name="Jurgens J.A."/>
            <person name="Kallen N."/>
            <person name="Kersten P."/>
            <person name="Kohler A."/>
            <person name="Kuees U."/>
            <person name="Kumar T.K.A."/>
            <person name="Kuo A."/>
            <person name="LaButti K."/>
            <person name="Larrondo L.F."/>
            <person name="Lindquist E."/>
            <person name="Ling A."/>
            <person name="Lombard V."/>
            <person name="Lucas S."/>
            <person name="Lundell T."/>
            <person name="Martin R."/>
            <person name="McLaughlin D.J."/>
            <person name="Morgenstern I."/>
            <person name="Morin E."/>
            <person name="Murat C."/>
            <person name="Nagy L.G."/>
            <person name="Nolan M."/>
            <person name="Ohm R.A."/>
            <person name="Patyshakuliyeva A."/>
            <person name="Rokas A."/>
            <person name="Ruiz-Duenas F.J."/>
            <person name="Sabat G."/>
            <person name="Salamov A."/>
            <person name="Samejima M."/>
            <person name="Schmutz J."/>
            <person name="Slot J.C."/>
            <person name="St John F."/>
            <person name="Stenlid J."/>
            <person name="Sun H."/>
            <person name="Sun S."/>
            <person name="Syed K."/>
            <person name="Tsang A."/>
            <person name="Wiebenga A."/>
            <person name="Young D."/>
            <person name="Pisabarro A."/>
            <person name="Eastwood D.C."/>
            <person name="Martin F."/>
            <person name="Cullen D."/>
            <person name="Grigoriev I.V."/>
            <person name="Hibbett D.S."/>
        </authorList>
    </citation>
    <scope>NUCLEOTIDE SEQUENCE [LARGE SCALE GENOMIC DNA]</scope>
    <source>
        <strain evidence="2">RWD-64-598 SS2</strain>
    </source>
</reference>
<protein>
    <recommendedName>
        <fullName evidence="3">Endonuclease/exonuclease/phosphatase domain-containing protein</fullName>
    </recommendedName>
</protein>
<accession>A0A5M3M9P4</accession>
<dbReference type="AlphaFoldDB" id="A0A5M3M9P4"/>
<name>A0A5M3M9P4_CONPW</name>
<sequence>MEMALPQGIPTLEASSTSNYTRPDNVFCNAEIIDLFTECNVHPELRPIKTDHLPIISRLRVEAMAAHPISRRNFRATDWDELRKELRARLRLSPPPETIADEDHFYRYFDLVTGAIQAAVAAAVPLAKVSPFTRRWWNADLTALRTAYRRLRGKAFRRRARRNDPIHEECAHAHTAYSDAIDAAKRAHWEEWLERVDADSIWTGHRYVSQPPSD</sequence>
<dbReference type="OrthoDB" id="3261136at2759"/>
<keyword evidence="2" id="KW-1185">Reference proteome</keyword>
<organism evidence="1 2">
    <name type="scientific">Coniophora puteana (strain RWD-64-598)</name>
    <name type="common">Brown rot fungus</name>
    <dbReference type="NCBI Taxonomy" id="741705"/>
    <lineage>
        <taxon>Eukaryota</taxon>
        <taxon>Fungi</taxon>
        <taxon>Dikarya</taxon>
        <taxon>Basidiomycota</taxon>
        <taxon>Agaricomycotina</taxon>
        <taxon>Agaricomycetes</taxon>
        <taxon>Agaricomycetidae</taxon>
        <taxon>Boletales</taxon>
        <taxon>Coniophorineae</taxon>
        <taxon>Coniophoraceae</taxon>
        <taxon>Coniophora</taxon>
    </lineage>
</organism>
<evidence type="ECO:0000313" key="2">
    <source>
        <dbReference type="Proteomes" id="UP000053558"/>
    </source>
</evidence>
<dbReference type="RefSeq" id="XP_007774446.1">
    <property type="nucleotide sequence ID" value="XM_007776256.1"/>
</dbReference>
<dbReference type="KEGG" id="cput:CONPUDRAFT_38117"/>
<gene>
    <name evidence="1" type="ORF">CONPUDRAFT_38117</name>
</gene>
<dbReference type="EMBL" id="JH711589">
    <property type="protein sequence ID" value="EIW75385.1"/>
    <property type="molecule type" value="Genomic_DNA"/>
</dbReference>
<evidence type="ECO:0008006" key="3">
    <source>
        <dbReference type="Google" id="ProtNLM"/>
    </source>
</evidence>
<dbReference type="Proteomes" id="UP000053558">
    <property type="component" value="Unassembled WGS sequence"/>
</dbReference>
<dbReference type="GeneID" id="19206833"/>
<feature type="non-terminal residue" evidence="1">
    <location>
        <position position="214"/>
    </location>
</feature>
<evidence type="ECO:0000313" key="1">
    <source>
        <dbReference type="EMBL" id="EIW75385.1"/>
    </source>
</evidence>
<proteinExistence type="predicted"/>
<dbReference type="OMA" id="PPKTDHF"/>
<comment type="caution">
    <text evidence="1">The sequence shown here is derived from an EMBL/GenBank/DDBJ whole genome shotgun (WGS) entry which is preliminary data.</text>
</comment>